<organism evidence="1 2">
    <name type="scientific">Eumeta variegata</name>
    <name type="common">Bagworm moth</name>
    <name type="synonym">Eumeta japonica</name>
    <dbReference type="NCBI Taxonomy" id="151549"/>
    <lineage>
        <taxon>Eukaryota</taxon>
        <taxon>Metazoa</taxon>
        <taxon>Ecdysozoa</taxon>
        <taxon>Arthropoda</taxon>
        <taxon>Hexapoda</taxon>
        <taxon>Insecta</taxon>
        <taxon>Pterygota</taxon>
        <taxon>Neoptera</taxon>
        <taxon>Endopterygota</taxon>
        <taxon>Lepidoptera</taxon>
        <taxon>Glossata</taxon>
        <taxon>Ditrysia</taxon>
        <taxon>Tineoidea</taxon>
        <taxon>Psychidae</taxon>
        <taxon>Oiketicinae</taxon>
        <taxon>Eumeta</taxon>
    </lineage>
</organism>
<proteinExistence type="predicted"/>
<dbReference type="EMBL" id="BGZK01000528">
    <property type="protein sequence ID" value="GBP48685.1"/>
    <property type="molecule type" value="Genomic_DNA"/>
</dbReference>
<dbReference type="AlphaFoldDB" id="A0A4C1WEY4"/>
<keyword evidence="2" id="KW-1185">Reference proteome</keyword>
<reference evidence="1 2" key="1">
    <citation type="journal article" date="2019" name="Commun. Biol.">
        <title>The bagworm genome reveals a unique fibroin gene that provides high tensile strength.</title>
        <authorList>
            <person name="Kono N."/>
            <person name="Nakamura H."/>
            <person name="Ohtoshi R."/>
            <person name="Tomita M."/>
            <person name="Numata K."/>
            <person name="Arakawa K."/>
        </authorList>
    </citation>
    <scope>NUCLEOTIDE SEQUENCE [LARGE SCALE GENOMIC DNA]</scope>
</reference>
<gene>
    <name evidence="1" type="ORF">EVAR_103050_1</name>
</gene>
<accession>A0A4C1WEY4</accession>
<comment type="caution">
    <text evidence="1">The sequence shown here is derived from an EMBL/GenBank/DDBJ whole genome shotgun (WGS) entry which is preliminary data.</text>
</comment>
<dbReference type="Proteomes" id="UP000299102">
    <property type="component" value="Unassembled WGS sequence"/>
</dbReference>
<evidence type="ECO:0000313" key="1">
    <source>
        <dbReference type="EMBL" id="GBP48685.1"/>
    </source>
</evidence>
<sequence length="113" mass="12443">MFLLGGTTYVIFCEHSLLLRPSEPISASRHTNRPHLCRYLVTSYAKTIPLTVGTLACCPASFGEDVTASHLTVQLTRHFSKATLFGFKLTLPALTGARGKITYRVSHKPPPEQ</sequence>
<protein>
    <submittedName>
        <fullName evidence="1">Uncharacterized protein</fullName>
    </submittedName>
</protein>
<name>A0A4C1WEY4_EUMVA</name>
<evidence type="ECO:0000313" key="2">
    <source>
        <dbReference type="Proteomes" id="UP000299102"/>
    </source>
</evidence>